<evidence type="ECO:0000259" key="1">
    <source>
        <dbReference type="Pfam" id="PF00534"/>
    </source>
</evidence>
<proteinExistence type="predicted"/>
<accession>A0ABQ4N5J3</accession>
<evidence type="ECO:0000313" key="2">
    <source>
        <dbReference type="EMBL" id="GIQ63480.1"/>
    </source>
</evidence>
<name>A0ABQ4N5J3_9BACL</name>
<dbReference type="Pfam" id="PF00534">
    <property type="entry name" value="Glycos_transf_1"/>
    <property type="match status" value="1"/>
</dbReference>
<dbReference type="InterPro" id="IPR050194">
    <property type="entry name" value="Glycosyltransferase_grp1"/>
</dbReference>
<organism evidence="2 3">
    <name type="scientific">Paenibacillus cisolokensis</name>
    <dbReference type="NCBI Taxonomy" id="1658519"/>
    <lineage>
        <taxon>Bacteria</taxon>
        <taxon>Bacillati</taxon>
        <taxon>Bacillota</taxon>
        <taxon>Bacilli</taxon>
        <taxon>Bacillales</taxon>
        <taxon>Paenibacillaceae</taxon>
        <taxon>Paenibacillus</taxon>
    </lineage>
</organism>
<evidence type="ECO:0000313" key="3">
    <source>
        <dbReference type="Proteomes" id="UP000680304"/>
    </source>
</evidence>
<dbReference type="SUPFAM" id="SSF53756">
    <property type="entry name" value="UDP-Glycosyltransferase/glycogen phosphorylase"/>
    <property type="match status" value="1"/>
</dbReference>
<dbReference type="Gene3D" id="3.40.50.2000">
    <property type="entry name" value="Glycogen Phosphorylase B"/>
    <property type="match status" value="2"/>
</dbReference>
<dbReference type="InterPro" id="IPR001296">
    <property type="entry name" value="Glyco_trans_1"/>
</dbReference>
<dbReference type="PANTHER" id="PTHR45947">
    <property type="entry name" value="SULFOQUINOVOSYL TRANSFERASE SQD2"/>
    <property type="match status" value="1"/>
</dbReference>
<protein>
    <recommendedName>
        <fullName evidence="1">Glycosyl transferase family 1 domain-containing protein</fullName>
    </recommendedName>
</protein>
<reference evidence="2 3" key="1">
    <citation type="submission" date="2021-04" db="EMBL/GenBank/DDBJ databases">
        <title>Draft genome sequence of Paenibacillus cisolokensis, LC2-13A.</title>
        <authorList>
            <person name="Uke A."/>
            <person name="Chhe C."/>
            <person name="Baramee S."/>
            <person name="Kosugi A."/>
        </authorList>
    </citation>
    <scope>NUCLEOTIDE SEQUENCE [LARGE SCALE GENOMIC DNA]</scope>
    <source>
        <strain evidence="2 3">LC2-13A</strain>
    </source>
</reference>
<dbReference type="Proteomes" id="UP000680304">
    <property type="component" value="Unassembled WGS sequence"/>
</dbReference>
<keyword evidence="3" id="KW-1185">Reference proteome</keyword>
<sequence length="165" mass="18694">MTSLYGELEAKADRLLTVSHSFRSYLAPYVQDAERIQVIPNGFDERRFKPVAHENEVPQLITVCRLVPAKGLDVLLHACAKLKSQGHPFMLHIIGDGPIRKELEQLAVSLGLYDDIIFTVICCTPNNSCRSSIYSCFLPGRKRSVRYLPRRRFVGWRSSERMSGG</sequence>
<gene>
    <name evidence="2" type="ORF">PACILC2_20480</name>
</gene>
<dbReference type="PANTHER" id="PTHR45947:SF3">
    <property type="entry name" value="SULFOQUINOVOSYL TRANSFERASE SQD2"/>
    <property type="match status" value="1"/>
</dbReference>
<feature type="domain" description="Glycosyl transferase family 1" evidence="1">
    <location>
        <begin position="47"/>
        <end position="119"/>
    </location>
</feature>
<dbReference type="EMBL" id="BOVJ01000064">
    <property type="protein sequence ID" value="GIQ63480.1"/>
    <property type="molecule type" value="Genomic_DNA"/>
</dbReference>
<comment type="caution">
    <text evidence="2">The sequence shown here is derived from an EMBL/GenBank/DDBJ whole genome shotgun (WGS) entry which is preliminary data.</text>
</comment>